<dbReference type="RefSeq" id="WP_144331649.1">
    <property type="nucleotide sequence ID" value="NZ_VLPL01000001.1"/>
</dbReference>
<feature type="domain" description="Peptidase M16 N-terminal" evidence="3">
    <location>
        <begin position="36"/>
        <end position="176"/>
    </location>
</feature>
<protein>
    <submittedName>
        <fullName evidence="5">Insulinase family protein</fullName>
    </submittedName>
</protein>
<evidence type="ECO:0000259" key="4">
    <source>
        <dbReference type="Pfam" id="PF05193"/>
    </source>
</evidence>
<dbReference type="InterPro" id="IPR007863">
    <property type="entry name" value="Peptidase_M16_C"/>
</dbReference>
<evidence type="ECO:0000259" key="3">
    <source>
        <dbReference type="Pfam" id="PF00675"/>
    </source>
</evidence>
<gene>
    <name evidence="5" type="ORF">FO442_02975</name>
</gene>
<feature type="signal peptide" evidence="2">
    <location>
        <begin position="1"/>
        <end position="19"/>
    </location>
</feature>
<dbReference type="PANTHER" id="PTHR11851:SF49">
    <property type="entry name" value="MITOCHONDRIAL-PROCESSING PEPTIDASE SUBUNIT ALPHA"/>
    <property type="match status" value="1"/>
</dbReference>
<name>A0A556N7F9_9FLAO</name>
<sequence length="488" mass="55603">MKKSLFTALLLSSSITAFSQEKVKYIEYDLANGMHVILHEEHATPIVAVSVMYHVGSKNENPSRTGFAHFFEHLLFEGSTNIKRGEYSELVEKNGGALNANTSQDRTYYYEILPSNQLELGLWLESERLLHAKVDQTGVETQREVVKEEKRQRVDNQPYATFMENLFKLAYKNHPYRWVPIGSMEDLNAAQEIDYVNFYHTFYVPSNSILSIAGDINIEQTKKWIDKYFASVPKGQAINLFRDFENLGEGEFKTKYGVEKMAFDAKNFNNPTDPKAKELLKKYTAMPCDIPRPNPAFEPITGVQRETVYDNIQLPAVFMGYKFPKETDKDFAAIEMLNAVLSGSNSSRMNKDIVEKKQQAVAAFSFAFNMEDPGLGIVAAIAANGTKVEDLEKSLDEEIKSIQDNLISEEEFQAVRNQFENQIVSSNSTVAGIAENLAQNKMYFGNTELINKQMEIYMGITREDIQRVAKKYLTQDNRIILYYLPKAN</sequence>
<evidence type="ECO:0000313" key="6">
    <source>
        <dbReference type="Proteomes" id="UP000316008"/>
    </source>
</evidence>
<dbReference type="EMBL" id="VLPL01000001">
    <property type="protein sequence ID" value="TSJ48114.1"/>
    <property type="molecule type" value="Genomic_DNA"/>
</dbReference>
<dbReference type="Pfam" id="PF05193">
    <property type="entry name" value="Peptidase_M16_C"/>
    <property type="match status" value="1"/>
</dbReference>
<comment type="caution">
    <text evidence="5">The sequence shown here is derived from an EMBL/GenBank/DDBJ whole genome shotgun (WGS) entry which is preliminary data.</text>
</comment>
<dbReference type="Pfam" id="PF00675">
    <property type="entry name" value="Peptidase_M16"/>
    <property type="match status" value="1"/>
</dbReference>
<comment type="similarity">
    <text evidence="1">Belongs to the peptidase M16 family.</text>
</comment>
<dbReference type="InterPro" id="IPR050361">
    <property type="entry name" value="MPP/UQCRC_Complex"/>
</dbReference>
<feature type="chain" id="PRO_5021895113" evidence="2">
    <location>
        <begin position="20"/>
        <end position="488"/>
    </location>
</feature>
<feature type="domain" description="Peptidase M16 C-terminal" evidence="4">
    <location>
        <begin position="197"/>
        <end position="418"/>
    </location>
</feature>
<reference evidence="5 6" key="1">
    <citation type="submission" date="2019-07" db="EMBL/GenBank/DDBJ databases">
        <authorList>
            <person name="Huq M.A."/>
        </authorList>
    </citation>
    <scope>NUCLEOTIDE SEQUENCE [LARGE SCALE GENOMIC DNA]</scope>
    <source>
        <strain evidence="5 6">MAH-3</strain>
    </source>
</reference>
<dbReference type="Gene3D" id="3.30.830.10">
    <property type="entry name" value="Metalloenzyme, LuxS/M16 peptidase-like"/>
    <property type="match status" value="2"/>
</dbReference>
<evidence type="ECO:0000313" key="5">
    <source>
        <dbReference type="EMBL" id="TSJ48114.1"/>
    </source>
</evidence>
<evidence type="ECO:0000256" key="1">
    <source>
        <dbReference type="ARBA" id="ARBA00007261"/>
    </source>
</evidence>
<dbReference type="SUPFAM" id="SSF63411">
    <property type="entry name" value="LuxS/MPP-like metallohydrolase"/>
    <property type="match status" value="2"/>
</dbReference>
<evidence type="ECO:0000256" key="2">
    <source>
        <dbReference type="SAM" id="SignalP"/>
    </source>
</evidence>
<dbReference type="OrthoDB" id="9811314at2"/>
<dbReference type="GO" id="GO:0046872">
    <property type="term" value="F:metal ion binding"/>
    <property type="evidence" value="ECO:0007669"/>
    <property type="project" value="InterPro"/>
</dbReference>
<accession>A0A556N7F9</accession>
<keyword evidence="2" id="KW-0732">Signal</keyword>
<keyword evidence="6" id="KW-1185">Reference proteome</keyword>
<dbReference type="InterPro" id="IPR011249">
    <property type="entry name" value="Metalloenz_LuxS/M16"/>
</dbReference>
<dbReference type="InterPro" id="IPR011765">
    <property type="entry name" value="Pept_M16_N"/>
</dbReference>
<dbReference type="Proteomes" id="UP000316008">
    <property type="component" value="Unassembled WGS sequence"/>
</dbReference>
<dbReference type="AlphaFoldDB" id="A0A556N7F9"/>
<dbReference type="PANTHER" id="PTHR11851">
    <property type="entry name" value="METALLOPROTEASE"/>
    <property type="match status" value="1"/>
</dbReference>
<organism evidence="5 6">
    <name type="scientific">Fluviicola chungangensis</name>
    <dbReference type="NCBI Taxonomy" id="2597671"/>
    <lineage>
        <taxon>Bacteria</taxon>
        <taxon>Pseudomonadati</taxon>
        <taxon>Bacteroidota</taxon>
        <taxon>Flavobacteriia</taxon>
        <taxon>Flavobacteriales</taxon>
        <taxon>Crocinitomicaceae</taxon>
        <taxon>Fluviicola</taxon>
    </lineage>
</organism>
<proteinExistence type="inferred from homology"/>